<dbReference type="RefSeq" id="WP_267570245.1">
    <property type="nucleotide sequence ID" value="NZ_JAPNTZ010000029.1"/>
</dbReference>
<comment type="caution">
    <text evidence="4">The sequence shown here is derived from an EMBL/GenBank/DDBJ whole genome shotgun (WGS) entry which is preliminary data.</text>
</comment>
<dbReference type="Proteomes" id="UP001151002">
    <property type="component" value="Unassembled WGS sequence"/>
</dbReference>
<dbReference type="PANTHER" id="PTHR16305:SF35">
    <property type="entry name" value="TRANSCRIPTIONAL ACTIVATOR DOMAIN"/>
    <property type="match status" value="1"/>
</dbReference>
<keyword evidence="5" id="KW-1185">Reference proteome</keyword>
<dbReference type="Pfam" id="PF13191">
    <property type="entry name" value="AAA_16"/>
    <property type="match status" value="1"/>
</dbReference>
<sequence length="902" mass="96029">MAALMNRETERESLDRLLDTVRSARSQALIVRGDPGVGKTALLDYLTGRASEFRVLPVSGVQSQMELAYAALHLLVEPILHRLDEMPAPQRTALRTALGLSPGPAPDRFLVGLALLTLLSDAAGDRPLICVVDDEQWLDQASAQALGFVARRLAADPVGLVFGAREPSAHLTGLPVLDLGGLDPSHARELLDANLSGPLDDQVRDRIVTEAQGNPLALLELPRSMTTADFAGGFGLPAVPSISLRLEEGFLRRMEALPAPSRRLLQLAAADPSGDPVLVHRAARRLGIPPQAAMPAAEAHLLEFTERVHFRHPLVRSVAYRSASEPARREMHAALAEVTDPASDPDRRAWHRAQSVSGTDEQVAAELERSAERAQSRGGLAAAAAFREQLVRLTPDPARHAERALAAAGITMASGAFGRALELLDAAAAGPLPPFAAAQADQLRARITFVAGVGEDALAVLIRSAERLTPLDPGLARVSYLEAIRAASFAGRMTGPGSMTEIAYAARALPAPADPGPTDRLLDALATIFIDGPAAAAPALRRVAREFAGSGLTREDGLAFGWLATAVIWDDDAAYEINARQVAASRATGALDQLPLDLVALALSEAWRGDFASAEAHMAETAAICEITGSQMPPSTTAFLAALRGDPVRLAPHVEALHAVAGFGQQSQATYAHWVSAVLASGHGRHADAYAEARLAVDDNHVFVSLWALPQLIEAAVKVGAHDEAARALDQLTATTHDGTDFGRGQEALGRALLAGDFSLYVEAIELFGRAGIRTEQARARLLLGEWLRAEGRLDEARASLREAREMFEDMGMAAYADRARRELMATGERAVRRRKTVAPAALTDRESLIAWLAADGLSNPEIGAQLFLSARTVEWHLGKVFGKLGATSRTELAALLGDQRT</sequence>
<dbReference type="Pfam" id="PF00196">
    <property type="entry name" value="GerE"/>
    <property type="match status" value="1"/>
</dbReference>
<dbReference type="InterPro" id="IPR041664">
    <property type="entry name" value="AAA_16"/>
</dbReference>
<name>A0ABT4BGF9_9ACTN</name>
<evidence type="ECO:0000256" key="1">
    <source>
        <dbReference type="ARBA" id="ARBA00022741"/>
    </source>
</evidence>
<dbReference type="InterPro" id="IPR016032">
    <property type="entry name" value="Sig_transdc_resp-reg_C-effctor"/>
</dbReference>
<dbReference type="Gene3D" id="1.25.40.10">
    <property type="entry name" value="Tetratricopeptide repeat domain"/>
    <property type="match status" value="1"/>
</dbReference>
<gene>
    <name evidence="4" type="ORF">OWR29_47140</name>
</gene>
<feature type="domain" description="HTH luxR-type" evidence="3">
    <location>
        <begin position="836"/>
        <end position="901"/>
    </location>
</feature>
<evidence type="ECO:0000313" key="5">
    <source>
        <dbReference type="Proteomes" id="UP001151002"/>
    </source>
</evidence>
<dbReference type="Gene3D" id="1.10.10.10">
    <property type="entry name" value="Winged helix-like DNA-binding domain superfamily/Winged helix DNA-binding domain"/>
    <property type="match status" value="1"/>
</dbReference>
<keyword evidence="2" id="KW-0067">ATP-binding</keyword>
<organism evidence="4 5">
    <name type="scientific">Paractinoplanes pyxinae</name>
    <dbReference type="NCBI Taxonomy" id="2997416"/>
    <lineage>
        <taxon>Bacteria</taxon>
        <taxon>Bacillati</taxon>
        <taxon>Actinomycetota</taxon>
        <taxon>Actinomycetes</taxon>
        <taxon>Micromonosporales</taxon>
        <taxon>Micromonosporaceae</taxon>
        <taxon>Paractinoplanes</taxon>
    </lineage>
</organism>
<proteinExistence type="predicted"/>
<dbReference type="SMART" id="SM00421">
    <property type="entry name" value="HTH_LUXR"/>
    <property type="match status" value="1"/>
</dbReference>
<keyword evidence="1" id="KW-0547">Nucleotide-binding</keyword>
<dbReference type="InterPro" id="IPR036388">
    <property type="entry name" value="WH-like_DNA-bd_sf"/>
</dbReference>
<evidence type="ECO:0000259" key="3">
    <source>
        <dbReference type="PROSITE" id="PS50043"/>
    </source>
</evidence>
<dbReference type="PANTHER" id="PTHR16305">
    <property type="entry name" value="TESTICULAR SOLUBLE ADENYLYL CYCLASE"/>
    <property type="match status" value="1"/>
</dbReference>
<dbReference type="CDD" id="cd06170">
    <property type="entry name" value="LuxR_C_like"/>
    <property type="match status" value="1"/>
</dbReference>
<dbReference type="SUPFAM" id="SSF48452">
    <property type="entry name" value="TPR-like"/>
    <property type="match status" value="1"/>
</dbReference>
<dbReference type="InterPro" id="IPR011990">
    <property type="entry name" value="TPR-like_helical_dom_sf"/>
</dbReference>
<dbReference type="SUPFAM" id="SSF52540">
    <property type="entry name" value="P-loop containing nucleoside triphosphate hydrolases"/>
    <property type="match status" value="1"/>
</dbReference>
<evidence type="ECO:0000256" key="2">
    <source>
        <dbReference type="ARBA" id="ARBA00022840"/>
    </source>
</evidence>
<reference evidence="4" key="1">
    <citation type="submission" date="2022-11" db="EMBL/GenBank/DDBJ databases">
        <authorList>
            <person name="Somphong A."/>
            <person name="Phongsopitanun W."/>
        </authorList>
    </citation>
    <scope>NUCLEOTIDE SEQUENCE</scope>
    <source>
        <strain evidence="4">Pm04-4</strain>
    </source>
</reference>
<dbReference type="PRINTS" id="PR00038">
    <property type="entry name" value="HTHLUXR"/>
</dbReference>
<dbReference type="InterPro" id="IPR027417">
    <property type="entry name" value="P-loop_NTPase"/>
</dbReference>
<dbReference type="EMBL" id="JAPNTZ010000029">
    <property type="protein sequence ID" value="MCY1145627.1"/>
    <property type="molecule type" value="Genomic_DNA"/>
</dbReference>
<dbReference type="PROSITE" id="PS50043">
    <property type="entry name" value="HTH_LUXR_2"/>
    <property type="match status" value="1"/>
</dbReference>
<protein>
    <submittedName>
        <fullName evidence="4">AAA family ATPase</fullName>
    </submittedName>
</protein>
<dbReference type="InterPro" id="IPR000792">
    <property type="entry name" value="Tscrpt_reg_LuxR_C"/>
</dbReference>
<dbReference type="Gene3D" id="3.40.50.300">
    <property type="entry name" value="P-loop containing nucleotide triphosphate hydrolases"/>
    <property type="match status" value="1"/>
</dbReference>
<accession>A0ABT4BGF9</accession>
<dbReference type="SUPFAM" id="SSF46894">
    <property type="entry name" value="C-terminal effector domain of the bipartite response regulators"/>
    <property type="match status" value="1"/>
</dbReference>
<evidence type="ECO:0000313" key="4">
    <source>
        <dbReference type="EMBL" id="MCY1145627.1"/>
    </source>
</evidence>